<evidence type="ECO:0000313" key="2">
    <source>
        <dbReference type="EMBL" id="MET3652351.1"/>
    </source>
</evidence>
<name>A0ABV2JU32_9GAMM</name>
<feature type="signal peptide" evidence="1">
    <location>
        <begin position="1"/>
        <end position="21"/>
    </location>
</feature>
<dbReference type="Proteomes" id="UP001549184">
    <property type="component" value="Unassembled WGS sequence"/>
</dbReference>
<reference evidence="2 3" key="1">
    <citation type="submission" date="2024-06" db="EMBL/GenBank/DDBJ databases">
        <title>Sorghum-associated microbial communities from plants grown in Nebraska, USA.</title>
        <authorList>
            <person name="Schachtman D."/>
        </authorList>
    </citation>
    <scope>NUCLEOTIDE SEQUENCE [LARGE SCALE GENOMIC DNA]</scope>
    <source>
        <strain evidence="2 3">1073</strain>
    </source>
</reference>
<gene>
    <name evidence="2" type="ORF">ABIC75_002083</name>
</gene>
<evidence type="ECO:0000313" key="3">
    <source>
        <dbReference type="Proteomes" id="UP001549184"/>
    </source>
</evidence>
<dbReference type="RefSeq" id="WP_354013768.1">
    <property type="nucleotide sequence ID" value="NZ_JBEPMU010000003.1"/>
</dbReference>
<organism evidence="2 3">
    <name type="scientific">Dyella japonica</name>
    <dbReference type="NCBI Taxonomy" id="231455"/>
    <lineage>
        <taxon>Bacteria</taxon>
        <taxon>Pseudomonadati</taxon>
        <taxon>Pseudomonadota</taxon>
        <taxon>Gammaproteobacteria</taxon>
        <taxon>Lysobacterales</taxon>
        <taxon>Rhodanobacteraceae</taxon>
        <taxon>Dyella</taxon>
    </lineage>
</organism>
<protein>
    <recommendedName>
        <fullName evidence="4">Outer membrane protein beta-barrel domain-containing protein</fullName>
    </recommendedName>
</protein>
<comment type="caution">
    <text evidence="2">The sequence shown here is derived from an EMBL/GenBank/DDBJ whole genome shotgun (WGS) entry which is preliminary data.</text>
</comment>
<proteinExistence type="predicted"/>
<accession>A0ABV2JU32</accession>
<evidence type="ECO:0000256" key="1">
    <source>
        <dbReference type="SAM" id="SignalP"/>
    </source>
</evidence>
<sequence>MKKILIAMALAAVAAPLAAQATDSNGIGYTYVQLDYVNVTGSGHDARADGASFSGSYQFANNFQVFGSYTDLRSPTYSSSDYASGYTYGTTDKFKDRPWSLGMGYAASIGSQADWVTQVSYTHDRVSDHYCAWARSATASASRCGNISTDGNLWAVNTGVMGRIVNNLVANAYIGYSNGGRYSHEGPGILGNVYADFGLVYSFNPTWALHGGVRVNNNGSENISVGVRASF</sequence>
<keyword evidence="1" id="KW-0732">Signal</keyword>
<keyword evidence="3" id="KW-1185">Reference proteome</keyword>
<dbReference type="EMBL" id="JBEPMU010000003">
    <property type="protein sequence ID" value="MET3652351.1"/>
    <property type="molecule type" value="Genomic_DNA"/>
</dbReference>
<feature type="chain" id="PRO_5045139143" description="Outer membrane protein beta-barrel domain-containing protein" evidence="1">
    <location>
        <begin position="22"/>
        <end position="231"/>
    </location>
</feature>
<evidence type="ECO:0008006" key="4">
    <source>
        <dbReference type="Google" id="ProtNLM"/>
    </source>
</evidence>